<sequence>MSQLFTPFALGPVTLPNRIVVAPMCQYSADDGCMNDWHLQHLMNLAMSGAGLVVVEATAVERLGRITHGCVGLYNDANERALKRVLDAARAVALPGTKFGIQIGHAGRKASSERPWEGGGPLKDNADPWATVGPSAIPFDEGWHMPREMTAQDKLRIAQAFVDAAKRAVRLGFDAVELHMAHGYLLHSVISPISNTRTDGFGGSRDNRFAWPLSIAAAVKAALPAHVALGARITGQDWTEEGLQVADAVALAAELKGAVLDFVCVSSGGVTPRIRIAVKPGYQVPFAQAVKAGSGIATRAVGLINTPSQAEEVITSGAADMVAIGRGLLDNPRWGWHAAEELGVELNYPPQYARVAKKVWPGAALARPA</sequence>
<comment type="caution">
    <text evidence="7">The sequence shown here is derived from an EMBL/GenBank/DDBJ whole genome shotgun (WGS) entry which is preliminary data.</text>
</comment>
<evidence type="ECO:0000256" key="1">
    <source>
        <dbReference type="ARBA" id="ARBA00001917"/>
    </source>
</evidence>
<dbReference type="OrthoDB" id="9784632at2"/>
<protein>
    <submittedName>
        <fullName evidence="7">2,4-dienoyl-CoA reductase-like NADH-dependent reductase (Old Yellow Enzyme family)</fullName>
    </submittedName>
</protein>
<dbReference type="PANTHER" id="PTHR43303">
    <property type="entry name" value="NADPH DEHYDROGENASE C23G7.10C-RELATED"/>
    <property type="match status" value="1"/>
</dbReference>
<dbReference type="EMBL" id="PZZL01000001">
    <property type="protein sequence ID" value="PTM61987.1"/>
    <property type="molecule type" value="Genomic_DNA"/>
</dbReference>
<dbReference type="AlphaFoldDB" id="A0A2T4ZJ22"/>
<dbReference type="Gene3D" id="3.20.20.70">
    <property type="entry name" value="Aldolase class I"/>
    <property type="match status" value="1"/>
</dbReference>
<dbReference type="Proteomes" id="UP000241808">
    <property type="component" value="Unassembled WGS sequence"/>
</dbReference>
<evidence type="ECO:0000313" key="7">
    <source>
        <dbReference type="EMBL" id="PTM61987.1"/>
    </source>
</evidence>
<dbReference type="RefSeq" id="WP_108174415.1">
    <property type="nucleotide sequence ID" value="NZ_PZZL01000001.1"/>
</dbReference>
<evidence type="ECO:0000256" key="4">
    <source>
        <dbReference type="ARBA" id="ARBA00022857"/>
    </source>
</evidence>
<dbReference type="GO" id="GO:0010181">
    <property type="term" value="F:FMN binding"/>
    <property type="evidence" value="ECO:0007669"/>
    <property type="project" value="InterPro"/>
</dbReference>
<organism evidence="7 8">
    <name type="scientific">Phreatobacter oligotrophus</name>
    <dbReference type="NCBI Taxonomy" id="1122261"/>
    <lineage>
        <taxon>Bacteria</taxon>
        <taxon>Pseudomonadati</taxon>
        <taxon>Pseudomonadota</taxon>
        <taxon>Alphaproteobacteria</taxon>
        <taxon>Hyphomicrobiales</taxon>
        <taxon>Phreatobacteraceae</taxon>
        <taxon>Phreatobacter</taxon>
    </lineage>
</organism>
<dbReference type="SUPFAM" id="SSF51395">
    <property type="entry name" value="FMN-linked oxidoreductases"/>
    <property type="match status" value="1"/>
</dbReference>
<dbReference type="InterPro" id="IPR044152">
    <property type="entry name" value="YqjM-like"/>
</dbReference>
<dbReference type="CDD" id="cd02932">
    <property type="entry name" value="OYE_YqiM_FMN"/>
    <property type="match status" value="1"/>
</dbReference>
<keyword evidence="3" id="KW-0288">FMN</keyword>
<dbReference type="InterPro" id="IPR001155">
    <property type="entry name" value="OxRdtase_FMN_N"/>
</dbReference>
<evidence type="ECO:0000259" key="6">
    <source>
        <dbReference type="Pfam" id="PF00724"/>
    </source>
</evidence>
<feature type="domain" description="NADH:flavin oxidoreductase/NADH oxidase N-terminal" evidence="6">
    <location>
        <begin position="3"/>
        <end position="341"/>
    </location>
</feature>
<dbReference type="PANTHER" id="PTHR43303:SF4">
    <property type="entry name" value="NADPH DEHYDROGENASE C23G7.10C-RELATED"/>
    <property type="match status" value="1"/>
</dbReference>
<keyword evidence="8" id="KW-1185">Reference proteome</keyword>
<evidence type="ECO:0000256" key="5">
    <source>
        <dbReference type="ARBA" id="ARBA00023002"/>
    </source>
</evidence>
<keyword evidence="4" id="KW-0521">NADP</keyword>
<dbReference type="GO" id="GO:0050661">
    <property type="term" value="F:NADP binding"/>
    <property type="evidence" value="ECO:0007669"/>
    <property type="project" value="InterPro"/>
</dbReference>
<keyword evidence="5" id="KW-0560">Oxidoreductase</keyword>
<evidence type="ECO:0000256" key="2">
    <source>
        <dbReference type="ARBA" id="ARBA00022630"/>
    </source>
</evidence>
<evidence type="ECO:0000313" key="8">
    <source>
        <dbReference type="Proteomes" id="UP000241808"/>
    </source>
</evidence>
<comment type="cofactor">
    <cofactor evidence="1">
        <name>FMN</name>
        <dbReference type="ChEBI" id="CHEBI:58210"/>
    </cofactor>
</comment>
<name>A0A2T4ZJ22_9HYPH</name>
<accession>A0A2T4ZJ22</accession>
<keyword evidence="2" id="KW-0285">Flavoprotein</keyword>
<dbReference type="GO" id="GO:0003959">
    <property type="term" value="F:NADPH dehydrogenase activity"/>
    <property type="evidence" value="ECO:0007669"/>
    <property type="project" value="InterPro"/>
</dbReference>
<dbReference type="Pfam" id="PF00724">
    <property type="entry name" value="Oxidored_FMN"/>
    <property type="match status" value="1"/>
</dbReference>
<evidence type="ECO:0000256" key="3">
    <source>
        <dbReference type="ARBA" id="ARBA00022643"/>
    </source>
</evidence>
<proteinExistence type="predicted"/>
<reference evidence="7 8" key="1">
    <citation type="submission" date="2018-04" db="EMBL/GenBank/DDBJ databases">
        <title>Genomic Encyclopedia of Archaeal and Bacterial Type Strains, Phase II (KMG-II): from individual species to whole genera.</title>
        <authorList>
            <person name="Goeker M."/>
        </authorList>
    </citation>
    <scope>NUCLEOTIDE SEQUENCE [LARGE SCALE GENOMIC DNA]</scope>
    <source>
        <strain evidence="7 8">DSM 25521</strain>
    </source>
</reference>
<gene>
    <name evidence="7" type="ORF">C8P69_101661</name>
</gene>
<dbReference type="InterPro" id="IPR013785">
    <property type="entry name" value="Aldolase_TIM"/>
</dbReference>